<protein>
    <recommendedName>
        <fullName evidence="3">Serine-threonine/tyrosine-protein kinase catalytic domain-containing protein</fullName>
    </recommendedName>
</protein>
<dbReference type="Proteomes" id="UP000684084">
    <property type="component" value="Unassembled WGS sequence"/>
</dbReference>
<dbReference type="OrthoDB" id="2397904at2759"/>
<accession>A0A915ZP62</accession>
<evidence type="ECO:0000313" key="1">
    <source>
        <dbReference type="EMBL" id="CAB5385241.1"/>
    </source>
</evidence>
<proteinExistence type="predicted"/>
<name>A0A915ZP62_9GLOM</name>
<dbReference type="AlphaFoldDB" id="A0A915ZP62"/>
<organism evidence="1 2">
    <name type="scientific">Rhizophagus irregularis</name>
    <dbReference type="NCBI Taxonomy" id="588596"/>
    <lineage>
        <taxon>Eukaryota</taxon>
        <taxon>Fungi</taxon>
        <taxon>Fungi incertae sedis</taxon>
        <taxon>Mucoromycota</taxon>
        <taxon>Glomeromycotina</taxon>
        <taxon>Glomeromycetes</taxon>
        <taxon>Glomerales</taxon>
        <taxon>Glomeraceae</taxon>
        <taxon>Rhizophagus</taxon>
    </lineage>
</organism>
<sequence length="253" mass="29530">MKITEAFLSEVQAQFDFCHLYGITQDPSSLDYMFVMRFAPQGDLRRYLLQNFDKISLASKLVCGVVAFADRSHDVRLIVDIFDGLRPQTCHFAPPVYNDLLERCWIRDPSKRPSIKEILESIELWCFHRKQNDVMNNNSIEGHKLFRSHYMSKGGICVKNKFCIDTIHDENDRFGNEFDDTIRDQFVNSQNAGYIYILMKWRPNKPIHLEAVYTSRSFSYKSLQEEINIFLSQRKSNRKSNQSSIVMGNICTG</sequence>
<comment type="caution">
    <text evidence="1">The sequence shown here is derived from an EMBL/GenBank/DDBJ whole genome shotgun (WGS) entry which is preliminary data.</text>
</comment>
<evidence type="ECO:0008006" key="3">
    <source>
        <dbReference type="Google" id="ProtNLM"/>
    </source>
</evidence>
<reference evidence="1" key="1">
    <citation type="submission" date="2020-05" db="EMBL/GenBank/DDBJ databases">
        <authorList>
            <person name="Rincon C."/>
            <person name="Sanders R I."/>
            <person name="Robbins C."/>
            <person name="Chaturvedi A."/>
        </authorList>
    </citation>
    <scope>NUCLEOTIDE SEQUENCE</scope>
    <source>
        <strain evidence="1">CHB12</strain>
    </source>
</reference>
<dbReference type="VEuPathDB" id="FungiDB:RhiirFUN_002355"/>
<gene>
    <name evidence="1" type="ORF">CHRIB12_LOCUS19206</name>
</gene>
<dbReference type="EMBL" id="CAGKOT010000053">
    <property type="protein sequence ID" value="CAB5385241.1"/>
    <property type="molecule type" value="Genomic_DNA"/>
</dbReference>
<evidence type="ECO:0000313" key="2">
    <source>
        <dbReference type="Proteomes" id="UP000684084"/>
    </source>
</evidence>